<dbReference type="Proteomes" id="UP000184255">
    <property type="component" value="Unassembled WGS sequence"/>
</dbReference>
<feature type="compositionally biased region" description="Basic and acidic residues" evidence="1">
    <location>
        <begin position="179"/>
        <end position="190"/>
    </location>
</feature>
<protein>
    <submittedName>
        <fullName evidence="2">Uncharacterized protein</fullName>
    </submittedName>
</protein>
<organism evidence="2 3">
    <name type="scientific">Fusarium mangiferae</name>
    <name type="common">Mango malformation disease fungus</name>
    <dbReference type="NCBI Taxonomy" id="192010"/>
    <lineage>
        <taxon>Eukaryota</taxon>
        <taxon>Fungi</taxon>
        <taxon>Dikarya</taxon>
        <taxon>Ascomycota</taxon>
        <taxon>Pezizomycotina</taxon>
        <taxon>Sordariomycetes</taxon>
        <taxon>Hypocreomycetidae</taxon>
        <taxon>Hypocreales</taxon>
        <taxon>Nectriaceae</taxon>
        <taxon>Fusarium</taxon>
        <taxon>Fusarium fujikuroi species complex</taxon>
    </lineage>
</organism>
<reference evidence="3" key="1">
    <citation type="journal article" date="2016" name="Genome Biol. Evol.">
        <title>Comparative 'omics' of the Fusarium fujikuroi species complex highlights differences in genetic potential and metabolite synthesis.</title>
        <authorList>
            <person name="Niehaus E.-M."/>
            <person name="Muensterkoetter M."/>
            <person name="Proctor R.H."/>
            <person name="Brown D.W."/>
            <person name="Sharon A."/>
            <person name="Idan Y."/>
            <person name="Oren-Young L."/>
            <person name="Sieber C.M."/>
            <person name="Novak O."/>
            <person name="Pencik A."/>
            <person name="Tarkowska D."/>
            <person name="Hromadova K."/>
            <person name="Freeman S."/>
            <person name="Maymon M."/>
            <person name="Elazar M."/>
            <person name="Youssef S.A."/>
            <person name="El-Shabrawy E.S.M."/>
            <person name="Shalaby A.B.A."/>
            <person name="Houterman P."/>
            <person name="Brock N.L."/>
            <person name="Burkhardt I."/>
            <person name="Tsavkelova E.A."/>
            <person name="Dickschat J.S."/>
            <person name="Galuszka P."/>
            <person name="Gueldener U."/>
            <person name="Tudzynski B."/>
        </authorList>
    </citation>
    <scope>NUCLEOTIDE SEQUENCE [LARGE SCALE GENOMIC DNA]</scope>
    <source>
        <strain evidence="3">MRC7560</strain>
    </source>
</reference>
<dbReference type="AlphaFoldDB" id="A0A1L7UFU2"/>
<name>A0A1L7UFU2_FUSMA</name>
<feature type="region of interest" description="Disordered" evidence="1">
    <location>
        <begin position="172"/>
        <end position="229"/>
    </location>
</feature>
<evidence type="ECO:0000256" key="1">
    <source>
        <dbReference type="SAM" id="MobiDB-lite"/>
    </source>
</evidence>
<keyword evidence="3" id="KW-1185">Reference proteome</keyword>
<comment type="caution">
    <text evidence="2">The sequence shown here is derived from an EMBL/GenBank/DDBJ whole genome shotgun (WGS) entry which is preliminary data.</text>
</comment>
<dbReference type="VEuPathDB" id="FungiDB:FMAN_11979"/>
<gene>
    <name evidence="2" type="ORF">FMAN_11979</name>
</gene>
<proteinExistence type="predicted"/>
<feature type="compositionally biased region" description="Polar residues" evidence="1">
    <location>
        <begin position="196"/>
        <end position="205"/>
    </location>
</feature>
<evidence type="ECO:0000313" key="2">
    <source>
        <dbReference type="EMBL" id="CVL06885.1"/>
    </source>
</evidence>
<dbReference type="EMBL" id="FCQH01000018">
    <property type="protein sequence ID" value="CVL06885.1"/>
    <property type="molecule type" value="Genomic_DNA"/>
</dbReference>
<feature type="region of interest" description="Disordered" evidence="1">
    <location>
        <begin position="1"/>
        <end position="102"/>
    </location>
</feature>
<evidence type="ECO:0000313" key="3">
    <source>
        <dbReference type="Proteomes" id="UP000184255"/>
    </source>
</evidence>
<dbReference type="RefSeq" id="XP_041690166.1">
    <property type="nucleotide sequence ID" value="XM_041824714.1"/>
</dbReference>
<accession>A0A1L7UFU2</accession>
<dbReference type="GeneID" id="65091229"/>
<sequence length="229" mass="25652">MSDPSIEMPSYPETPPSTAQTIPDYPKTPDESDDEANSPTATLERPLKPRSSLARRPRASSSSTLPFSGRFATPPHHPRQQMPIASNRIQRRRPAVGGHQRAESFEYYLSSTRRLTRRNPSNDEITTLNFANRFLSQRGQALAPTSGSVLRDSPPLSRRQHIEQLEQRVEALQMPSQGESDRPRSSEPRHAVAFSTRATQINTSRRPCEEPEEGASSIVPVCHWSDESD</sequence>